<dbReference type="InterPro" id="IPR019775">
    <property type="entry name" value="WD40_repeat_CS"/>
</dbReference>
<name>A0AAN9VJ85_9ORTH</name>
<keyword evidence="2" id="KW-0677">Repeat</keyword>
<protein>
    <recommendedName>
        <fullName evidence="5">Guanine nucleotide-binding protein subunit beta-like protein 1</fullName>
    </recommendedName>
</protein>
<evidence type="ECO:0000313" key="3">
    <source>
        <dbReference type="EMBL" id="KAK7792378.1"/>
    </source>
</evidence>
<proteinExistence type="predicted"/>
<keyword evidence="1" id="KW-0853">WD repeat</keyword>
<dbReference type="Pfam" id="PF00400">
    <property type="entry name" value="WD40"/>
    <property type="match status" value="2"/>
</dbReference>
<dbReference type="SUPFAM" id="SSF50978">
    <property type="entry name" value="WD40 repeat-like"/>
    <property type="match status" value="1"/>
</dbReference>
<evidence type="ECO:0008006" key="5">
    <source>
        <dbReference type="Google" id="ProtNLM"/>
    </source>
</evidence>
<reference evidence="3 4" key="1">
    <citation type="submission" date="2024-03" db="EMBL/GenBank/DDBJ databases">
        <title>The genome assembly and annotation of the cricket Gryllus longicercus Weissman &amp; Gray.</title>
        <authorList>
            <person name="Szrajer S."/>
            <person name="Gray D."/>
            <person name="Ylla G."/>
        </authorList>
    </citation>
    <scope>NUCLEOTIDE SEQUENCE [LARGE SCALE GENOMIC DNA]</scope>
    <source>
        <strain evidence="3">DAG 2021-001</strain>
        <tissue evidence="3">Whole body minus gut</tissue>
    </source>
</reference>
<dbReference type="SMART" id="SM00320">
    <property type="entry name" value="WD40"/>
    <property type="match status" value="5"/>
</dbReference>
<dbReference type="AlphaFoldDB" id="A0AAN9VJ85"/>
<dbReference type="InterPro" id="IPR001680">
    <property type="entry name" value="WD40_rpt"/>
</dbReference>
<keyword evidence="4" id="KW-1185">Reference proteome</keyword>
<sequence length="324" mass="36500">MDNNSSSVNPVYFFNEEESGHCLAFVQDEIGASLLCGREDGTVSVWDLTTLRMKESAVLCAGSMPCISVNICGRNLITQDKTGLIKFWEKSETWKERRSLQLDYCGFCKITVNSEQNLIACPHKSCILQVYNMEFEEISILKPDETKNKFGYVMNCKFVKSNEKCFLLVSYENGSLILWDLETKIPLSELNVSKCPVFALDFDDGKNQGVCGSNTRKLSVFKLHESSSLENISTIKIKTAGVGSVRILPSQEILVVGCWDSMIRIFSWKYLKLLTVMSFHSQSIEDLCFSSKNSEVLDCECVLFATSRDKKISIWNVSDFCALA</sequence>
<gene>
    <name evidence="3" type="ORF">R5R35_007730</name>
</gene>
<organism evidence="3 4">
    <name type="scientific">Gryllus longicercus</name>
    <dbReference type="NCBI Taxonomy" id="2509291"/>
    <lineage>
        <taxon>Eukaryota</taxon>
        <taxon>Metazoa</taxon>
        <taxon>Ecdysozoa</taxon>
        <taxon>Arthropoda</taxon>
        <taxon>Hexapoda</taxon>
        <taxon>Insecta</taxon>
        <taxon>Pterygota</taxon>
        <taxon>Neoptera</taxon>
        <taxon>Polyneoptera</taxon>
        <taxon>Orthoptera</taxon>
        <taxon>Ensifera</taxon>
        <taxon>Gryllidea</taxon>
        <taxon>Grylloidea</taxon>
        <taxon>Gryllidae</taxon>
        <taxon>Gryllinae</taxon>
        <taxon>Gryllus</taxon>
    </lineage>
</organism>
<dbReference type="PANTHER" id="PTHR19854:SF1">
    <property type="entry name" value="GUANINE NUCLEOTIDE-BINDING PROTEIN SUBUNIT BETA-LIKE PROTEIN 1"/>
    <property type="match status" value="1"/>
</dbReference>
<evidence type="ECO:0000313" key="4">
    <source>
        <dbReference type="Proteomes" id="UP001378592"/>
    </source>
</evidence>
<dbReference type="InterPro" id="IPR015943">
    <property type="entry name" value="WD40/YVTN_repeat-like_dom_sf"/>
</dbReference>
<accession>A0AAN9VJ85</accession>
<dbReference type="Proteomes" id="UP001378592">
    <property type="component" value="Unassembled WGS sequence"/>
</dbReference>
<dbReference type="PANTHER" id="PTHR19854">
    <property type="entry name" value="TRANSDUCIN BETA-LIKE 3"/>
    <property type="match status" value="1"/>
</dbReference>
<evidence type="ECO:0000256" key="2">
    <source>
        <dbReference type="ARBA" id="ARBA00022737"/>
    </source>
</evidence>
<dbReference type="InterPro" id="IPR036322">
    <property type="entry name" value="WD40_repeat_dom_sf"/>
</dbReference>
<dbReference type="EMBL" id="JAZDUA010000451">
    <property type="protein sequence ID" value="KAK7792378.1"/>
    <property type="molecule type" value="Genomic_DNA"/>
</dbReference>
<evidence type="ECO:0000256" key="1">
    <source>
        <dbReference type="ARBA" id="ARBA00022574"/>
    </source>
</evidence>
<comment type="caution">
    <text evidence="3">The sequence shown here is derived from an EMBL/GenBank/DDBJ whole genome shotgun (WGS) entry which is preliminary data.</text>
</comment>
<dbReference type="PROSITE" id="PS00678">
    <property type="entry name" value="WD_REPEATS_1"/>
    <property type="match status" value="1"/>
</dbReference>
<dbReference type="Gene3D" id="2.130.10.10">
    <property type="entry name" value="YVTN repeat-like/Quinoprotein amine dehydrogenase"/>
    <property type="match status" value="2"/>
</dbReference>